<dbReference type="Proteomes" id="UP000054032">
    <property type="component" value="Unassembled WGS sequence"/>
</dbReference>
<accession>W6YWR4</accession>
<dbReference type="KEGG" id="bor:COCMIDRAFT_8416"/>
<feature type="compositionally biased region" description="Acidic residues" evidence="1">
    <location>
        <begin position="153"/>
        <end position="165"/>
    </location>
</feature>
<dbReference type="AlphaFoldDB" id="W6YWR4"/>
<protein>
    <recommendedName>
        <fullName evidence="2">Probable double zinc ribbon domain-containing protein</fullName>
    </recommendedName>
</protein>
<organism evidence="3 4">
    <name type="scientific">Bipolaris oryzae ATCC 44560</name>
    <dbReference type="NCBI Taxonomy" id="930090"/>
    <lineage>
        <taxon>Eukaryota</taxon>
        <taxon>Fungi</taxon>
        <taxon>Dikarya</taxon>
        <taxon>Ascomycota</taxon>
        <taxon>Pezizomycotina</taxon>
        <taxon>Dothideomycetes</taxon>
        <taxon>Pleosporomycetidae</taxon>
        <taxon>Pleosporales</taxon>
        <taxon>Pleosporineae</taxon>
        <taxon>Pleosporaceae</taxon>
        <taxon>Bipolaris</taxon>
    </lineage>
</organism>
<name>W6YWR4_COCMI</name>
<evidence type="ECO:0000256" key="1">
    <source>
        <dbReference type="SAM" id="MobiDB-lite"/>
    </source>
</evidence>
<feature type="compositionally biased region" description="Polar residues" evidence="1">
    <location>
        <begin position="1"/>
        <end position="21"/>
    </location>
</feature>
<dbReference type="RefSeq" id="XP_007691520.1">
    <property type="nucleotide sequence ID" value="XM_007693330.1"/>
</dbReference>
<dbReference type="OrthoDB" id="3799818at2759"/>
<dbReference type="GeneID" id="19126406"/>
<feature type="compositionally biased region" description="Polar residues" evidence="1">
    <location>
        <begin position="63"/>
        <end position="72"/>
    </location>
</feature>
<dbReference type="EMBL" id="KI964079">
    <property type="protein sequence ID" value="EUC41963.1"/>
    <property type="molecule type" value="Genomic_DNA"/>
</dbReference>
<dbReference type="Pfam" id="PF26652">
    <property type="entry name" value="Zn_ribbon_double"/>
    <property type="match status" value="1"/>
</dbReference>
<gene>
    <name evidence="3" type="ORF">COCMIDRAFT_8416</name>
</gene>
<feature type="region of interest" description="Disordered" evidence="1">
    <location>
        <begin position="1"/>
        <end position="72"/>
    </location>
</feature>
<proteinExistence type="predicted"/>
<feature type="domain" description="Probable double zinc ribbon" evidence="2">
    <location>
        <begin position="170"/>
        <end position="259"/>
    </location>
</feature>
<dbReference type="InterPro" id="IPR058253">
    <property type="entry name" value="Zn_ribbon_double"/>
</dbReference>
<sequence>MDPSQIPSINSDSPPRSSQETMRPKRRGFHQKKEERQNPVADLRNMSSSAPGASPPTKDEENLQNQEPTAGSSEYERYAGLMHPFDMMEGSFKYARLPLTQRIPGSVARGRVIAASRLRNLKIQQLPFRGRSKYTETSAELVPGPPTNTIPFVEEEDEDDEDDEPSSPIGKWRCCKCGSSHDVYSVAHGQHPVRVLTCNCMHGSCSKCTLEGLIKQFVPMMEPEVVHLSEDVNKAVRFGVFCDGCGQSWRAQKVHDDTNKVAAVKAALTKITAIPKRLNKRDPHPLKNMRASRSMDHLLHPCTACAPMATSKSVLNLRALSNEMQKEHGEQAELVSVRFTGIKCDCGMITDSNSLCFQIVDPPRDFYRVQFMKQMAGRRVSGFGTTPEDKVRGHGTPILVLRGYIRHPNPLMSSPVA</sequence>
<feature type="region of interest" description="Disordered" evidence="1">
    <location>
        <begin position="136"/>
        <end position="168"/>
    </location>
</feature>
<evidence type="ECO:0000259" key="2">
    <source>
        <dbReference type="Pfam" id="PF26652"/>
    </source>
</evidence>
<dbReference type="HOGENOM" id="CLU_665876_0_0_1"/>
<keyword evidence="4" id="KW-1185">Reference proteome</keyword>
<evidence type="ECO:0000313" key="4">
    <source>
        <dbReference type="Proteomes" id="UP000054032"/>
    </source>
</evidence>
<dbReference type="eggNOG" id="ENOG502RQR9">
    <property type="taxonomic scope" value="Eukaryota"/>
</dbReference>
<reference evidence="3 4" key="1">
    <citation type="journal article" date="2013" name="PLoS Genet.">
        <title>Comparative genome structure, secondary metabolite, and effector coding capacity across Cochliobolus pathogens.</title>
        <authorList>
            <person name="Condon B.J."/>
            <person name="Leng Y."/>
            <person name="Wu D."/>
            <person name="Bushley K.E."/>
            <person name="Ohm R.A."/>
            <person name="Otillar R."/>
            <person name="Martin J."/>
            <person name="Schackwitz W."/>
            <person name="Grimwood J."/>
            <person name="MohdZainudin N."/>
            <person name="Xue C."/>
            <person name="Wang R."/>
            <person name="Manning V.A."/>
            <person name="Dhillon B."/>
            <person name="Tu Z.J."/>
            <person name="Steffenson B.J."/>
            <person name="Salamov A."/>
            <person name="Sun H."/>
            <person name="Lowry S."/>
            <person name="LaButti K."/>
            <person name="Han J."/>
            <person name="Copeland A."/>
            <person name="Lindquist E."/>
            <person name="Barry K."/>
            <person name="Schmutz J."/>
            <person name="Baker S.E."/>
            <person name="Ciuffetti L.M."/>
            <person name="Grigoriev I.V."/>
            <person name="Zhong S."/>
            <person name="Turgeon B.G."/>
        </authorList>
    </citation>
    <scope>NUCLEOTIDE SEQUENCE [LARGE SCALE GENOMIC DNA]</scope>
    <source>
        <strain evidence="3 4">ATCC 44560</strain>
    </source>
</reference>
<evidence type="ECO:0000313" key="3">
    <source>
        <dbReference type="EMBL" id="EUC41963.1"/>
    </source>
</evidence>